<dbReference type="RefSeq" id="WP_203676578.1">
    <property type="nucleotide sequence ID" value="NZ_BOMW01000005.1"/>
</dbReference>
<organism evidence="2 3">
    <name type="scientific">Actinoplanes siamensis</name>
    <dbReference type="NCBI Taxonomy" id="1223317"/>
    <lineage>
        <taxon>Bacteria</taxon>
        <taxon>Bacillati</taxon>
        <taxon>Actinomycetota</taxon>
        <taxon>Actinomycetes</taxon>
        <taxon>Micromonosporales</taxon>
        <taxon>Micromonosporaceae</taxon>
        <taxon>Actinoplanes</taxon>
    </lineage>
</organism>
<evidence type="ECO:0000313" key="2">
    <source>
        <dbReference type="EMBL" id="GIF02833.1"/>
    </source>
</evidence>
<feature type="chain" id="PRO_5037804498" evidence="1">
    <location>
        <begin position="30"/>
        <end position="318"/>
    </location>
</feature>
<dbReference type="AlphaFoldDB" id="A0A919N303"/>
<gene>
    <name evidence="2" type="ORF">Asi03nite_03710</name>
</gene>
<keyword evidence="3" id="KW-1185">Reference proteome</keyword>
<dbReference type="PROSITE" id="PS51257">
    <property type="entry name" value="PROKAR_LIPOPROTEIN"/>
    <property type="match status" value="1"/>
</dbReference>
<proteinExistence type="predicted"/>
<protein>
    <submittedName>
        <fullName evidence="2">Uncharacterized protein</fullName>
    </submittedName>
</protein>
<dbReference type="EMBL" id="BOMW01000005">
    <property type="protein sequence ID" value="GIF02833.1"/>
    <property type="molecule type" value="Genomic_DNA"/>
</dbReference>
<sequence>MRYTIRRVVEIAGFAAVSALLAFSTAACQDSNDSSAGKPSLSGDGDLKQDGFAFANYLGVEMDVIEFARQKGFEKCLAGFGYPQNMQAGKGRPYPTTSVFMTNPGQFGLVSEELARVKGFGSDPGWTPPVVASFDNNYDSAVDKCQASSWKPLGSDAEKVYFDYQDLGNELLPYRVEVDGRLPKDLPRKMMECIEAAGYQVPDEAQFLKTPQPQLLGITFGGIAAGEGAKWQPDPAKHTVQVGPPTPERHYVPTPEESKLAVAWYHCQQQTGSTSAQLAAAAQVQREYVEKRADRLLELNPKIAAIAKKAAELASRDR</sequence>
<dbReference type="Proteomes" id="UP000629619">
    <property type="component" value="Unassembled WGS sequence"/>
</dbReference>
<keyword evidence="1" id="KW-0732">Signal</keyword>
<evidence type="ECO:0000256" key="1">
    <source>
        <dbReference type="SAM" id="SignalP"/>
    </source>
</evidence>
<comment type="caution">
    <text evidence="2">The sequence shown here is derived from an EMBL/GenBank/DDBJ whole genome shotgun (WGS) entry which is preliminary data.</text>
</comment>
<accession>A0A919N303</accession>
<reference evidence="2" key="1">
    <citation type="submission" date="2021-01" db="EMBL/GenBank/DDBJ databases">
        <title>Whole genome shotgun sequence of Actinoplanes siamensis NBRC 109076.</title>
        <authorList>
            <person name="Komaki H."/>
            <person name="Tamura T."/>
        </authorList>
    </citation>
    <scope>NUCLEOTIDE SEQUENCE</scope>
    <source>
        <strain evidence="2">NBRC 109076</strain>
    </source>
</reference>
<evidence type="ECO:0000313" key="3">
    <source>
        <dbReference type="Proteomes" id="UP000629619"/>
    </source>
</evidence>
<feature type="signal peptide" evidence="1">
    <location>
        <begin position="1"/>
        <end position="29"/>
    </location>
</feature>
<name>A0A919N303_9ACTN</name>